<dbReference type="OrthoDB" id="4945911at2"/>
<dbReference type="EMBL" id="PGFE01000001">
    <property type="protein sequence ID" value="PJJ77712.1"/>
    <property type="molecule type" value="Genomic_DNA"/>
</dbReference>
<gene>
    <name evidence="2" type="ORF">CLV28_0938</name>
</gene>
<dbReference type="RefSeq" id="WP_157802492.1">
    <property type="nucleotide sequence ID" value="NZ_BOOX01000012.1"/>
</dbReference>
<name>A0A2M9D0J2_9CELL</name>
<evidence type="ECO:0000256" key="1">
    <source>
        <dbReference type="SAM" id="MobiDB-lite"/>
    </source>
</evidence>
<organism evidence="2 3">
    <name type="scientific">Sediminihabitans luteus</name>
    <dbReference type="NCBI Taxonomy" id="1138585"/>
    <lineage>
        <taxon>Bacteria</taxon>
        <taxon>Bacillati</taxon>
        <taxon>Actinomycetota</taxon>
        <taxon>Actinomycetes</taxon>
        <taxon>Micrococcales</taxon>
        <taxon>Cellulomonadaceae</taxon>
        <taxon>Sediminihabitans</taxon>
    </lineage>
</organism>
<dbReference type="PROSITE" id="PS51257">
    <property type="entry name" value="PROKAR_LIPOPROTEIN"/>
    <property type="match status" value="1"/>
</dbReference>
<reference evidence="2 3" key="1">
    <citation type="submission" date="2017-11" db="EMBL/GenBank/DDBJ databases">
        <title>Genomic Encyclopedia of Archaeal and Bacterial Type Strains, Phase II (KMG-II): From Individual Species to Whole Genera.</title>
        <authorList>
            <person name="Goeker M."/>
        </authorList>
    </citation>
    <scope>NUCLEOTIDE SEQUENCE [LARGE SCALE GENOMIC DNA]</scope>
    <source>
        <strain evidence="2 3">DSM 25478</strain>
    </source>
</reference>
<proteinExistence type="predicted"/>
<keyword evidence="3" id="KW-1185">Reference proteome</keyword>
<accession>A0A2M9D0J2</accession>
<protein>
    <recommendedName>
        <fullName evidence="4">Lipoprotein</fullName>
    </recommendedName>
</protein>
<evidence type="ECO:0000313" key="2">
    <source>
        <dbReference type="EMBL" id="PJJ77712.1"/>
    </source>
</evidence>
<comment type="caution">
    <text evidence="2">The sequence shown here is derived from an EMBL/GenBank/DDBJ whole genome shotgun (WGS) entry which is preliminary data.</text>
</comment>
<evidence type="ECO:0000313" key="3">
    <source>
        <dbReference type="Proteomes" id="UP000231693"/>
    </source>
</evidence>
<dbReference type="Proteomes" id="UP000231693">
    <property type="component" value="Unassembled WGS sequence"/>
</dbReference>
<evidence type="ECO:0008006" key="4">
    <source>
        <dbReference type="Google" id="ProtNLM"/>
    </source>
</evidence>
<dbReference type="AlphaFoldDB" id="A0A2M9D0J2"/>
<feature type="region of interest" description="Disordered" evidence="1">
    <location>
        <begin position="29"/>
        <end position="52"/>
    </location>
</feature>
<sequence>MRGTGVRLIVVGVLVGVGVVGLSACGPPEEWSWDRDPEPAVTPSIVWSDGEPTSDLEADPWVQAVRAGLVPYAVAYDSRDLRSDSLHETWTANGIDRMTRKLMYFVGEDDWPRIPGPYPFDPLTVEVAQDGASATVHGCSLVPWWYTSLDPWERLEHEASPTKIRFEVVTTAEGAYLIDSVEPTLVACESDHMTAGVFDPLPDGSWEFESGQIFTRDEAADAGE</sequence>